<evidence type="ECO:0000256" key="4">
    <source>
        <dbReference type="ARBA" id="ARBA00023274"/>
    </source>
</evidence>
<feature type="compositionally biased region" description="Polar residues" evidence="6">
    <location>
        <begin position="75"/>
        <end position="88"/>
    </location>
</feature>
<keyword evidence="4" id="KW-0687">Ribonucleoprotein</keyword>
<keyword evidence="3" id="KW-0496">Mitochondrion</keyword>
<comment type="subcellular location">
    <subcellularLocation>
        <location evidence="1">Mitochondrion</location>
    </subcellularLocation>
</comment>
<dbReference type="AlphaFoldDB" id="A0A9N9JW15"/>
<evidence type="ECO:0000256" key="5">
    <source>
        <dbReference type="ARBA" id="ARBA00035157"/>
    </source>
</evidence>
<dbReference type="GO" id="GO:0005739">
    <property type="term" value="C:mitochondrion"/>
    <property type="evidence" value="ECO:0007669"/>
    <property type="project" value="UniProtKB-SubCell"/>
</dbReference>
<comment type="similarity">
    <text evidence="2">Belongs to the universal ribosomal protein uS3 family.</text>
</comment>
<dbReference type="GO" id="GO:0003735">
    <property type="term" value="F:structural constituent of ribosome"/>
    <property type="evidence" value="ECO:0007669"/>
    <property type="project" value="InterPro"/>
</dbReference>
<organism evidence="7 8">
    <name type="scientific">Dentiscutata erythropus</name>
    <dbReference type="NCBI Taxonomy" id="1348616"/>
    <lineage>
        <taxon>Eukaryota</taxon>
        <taxon>Fungi</taxon>
        <taxon>Fungi incertae sedis</taxon>
        <taxon>Mucoromycota</taxon>
        <taxon>Glomeromycotina</taxon>
        <taxon>Glomeromycetes</taxon>
        <taxon>Diversisporales</taxon>
        <taxon>Gigasporaceae</taxon>
        <taxon>Dentiscutata</taxon>
    </lineage>
</organism>
<sequence length="165" mass="19375">VIQQYYYTNPIPTQRRGLEDTDNESVTEETNKDILNPMALDKLKERLSKLYNKDVEFNLIKQHYPYLNTRLARSPQQNYSSITKQDSPTIKLDSPTIKLDSPTIKLDSPTIRQDSSSSSTKRDSSTTKTKEFMNKFDNVIQKCHQVFDENPELFWKIHQRILNLF</sequence>
<proteinExistence type="inferred from homology"/>
<evidence type="ECO:0000256" key="2">
    <source>
        <dbReference type="ARBA" id="ARBA00010761"/>
    </source>
</evidence>
<feature type="non-terminal residue" evidence="7">
    <location>
        <position position="165"/>
    </location>
</feature>
<dbReference type="GO" id="GO:0006412">
    <property type="term" value="P:translation"/>
    <property type="evidence" value="ECO:0007669"/>
    <property type="project" value="InterPro"/>
</dbReference>
<evidence type="ECO:0000313" key="8">
    <source>
        <dbReference type="Proteomes" id="UP000789405"/>
    </source>
</evidence>
<evidence type="ECO:0000256" key="1">
    <source>
        <dbReference type="ARBA" id="ARBA00004173"/>
    </source>
</evidence>
<dbReference type="Pfam" id="PF05316">
    <property type="entry name" value="VAR1"/>
    <property type="match status" value="1"/>
</dbReference>
<dbReference type="GO" id="GO:1990904">
    <property type="term" value="C:ribonucleoprotein complex"/>
    <property type="evidence" value="ECO:0007669"/>
    <property type="project" value="UniProtKB-KW"/>
</dbReference>
<reference evidence="7" key="1">
    <citation type="submission" date="2021-06" db="EMBL/GenBank/DDBJ databases">
        <authorList>
            <person name="Kallberg Y."/>
            <person name="Tangrot J."/>
            <person name="Rosling A."/>
        </authorList>
    </citation>
    <scope>NUCLEOTIDE SEQUENCE</scope>
    <source>
        <strain evidence="7">MA453B</strain>
    </source>
</reference>
<dbReference type="EMBL" id="CAJVPY010034597">
    <property type="protein sequence ID" value="CAG8800193.1"/>
    <property type="molecule type" value="Genomic_DNA"/>
</dbReference>
<evidence type="ECO:0000256" key="6">
    <source>
        <dbReference type="SAM" id="MobiDB-lite"/>
    </source>
</evidence>
<feature type="region of interest" description="Disordered" evidence="6">
    <location>
        <begin position="75"/>
        <end position="128"/>
    </location>
</feature>
<dbReference type="OrthoDB" id="3260152at2759"/>
<dbReference type="InterPro" id="IPR007980">
    <property type="entry name" value="Ribosomal_uS3m_fun"/>
</dbReference>
<gene>
    <name evidence="7" type="ORF">DERYTH_LOCUS23220</name>
</gene>
<evidence type="ECO:0000256" key="3">
    <source>
        <dbReference type="ARBA" id="ARBA00023128"/>
    </source>
</evidence>
<protein>
    <recommendedName>
        <fullName evidence="5">Small ribosomal subunit protein uS3m</fullName>
    </recommendedName>
</protein>
<evidence type="ECO:0000313" key="7">
    <source>
        <dbReference type="EMBL" id="CAG8800193.1"/>
    </source>
</evidence>
<accession>A0A9N9JW15</accession>
<dbReference type="Proteomes" id="UP000789405">
    <property type="component" value="Unassembled WGS sequence"/>
</dbReference>
<comment type="caution">
    <text evidence="7">The sequence shown here is derived from an EMBL/GenBank/DDBJ whole genome shotgun (WGS) entry which is preliminary data.</text>
</comment>
<name>A0A9N9JW15_9GLOM</name>
<keyword evidence="8" id="KW-1185">Reference proteome</keyword>